<comment type="subcellular location">
    <subcellularLocation>
        <location evidence="2">Cytoplasm</location>
    </subcellularLocation>
    <subcellularLocation>
        <location evidence="1">Membrane</location>
        <topology evidence="1">Peripheral membrane protein</topology>
    </subcellularLocation>
</comment>
<evidence type="ECO:0000256" key="18">
    <source>
        <dbReference type="ARBA" id="ARBA00049453"/>
    </source>
</evidence>
<evidence type="ECO:0000256" key="16">
    <source>
        <dbReference type="ARBA" id="ARBA00029843"/>
    </source>
</evidence>
<dbReference type="Gene3D" id="3.40.50.2000">
    <property type="entry name" value="Glycogen Phosphorylase B"/>
    <property type="match status" value="2"/>
</dbReference>
<comment type="catalytic activity">
    <reaction evidence="18">
        <text>a sterol + UDP-alpha-D-glucose = a sterol 3-beta-D-glucoside + UDP + H(+)</text>
        <dbReference type="Rhea" id="RHEA:22724"/>
        <dbReference type="ChEBI" id="CHEBI:15378"/>
        <dbReference type="ChEBI" id="CHEBI:15889"/>
        <dbReference type="ChEBI" id="CHEBI:37424"/>
        <dbReference type="ChEBI" id="CHEBI:58223"/>
        <dbReference type="ChEBI" id="CHEBI:58885"/>
        <dbReference type="EC" id="2.4.1.173"/>
    </reaction>
    <physiologicalReaction direction="left-to-right" evidence="18">
        <dbReference type="Rhea" id="RHEA:22725"/>
    </physiologicalReaction>
</comment>
<dbReference type="InterPro" id="IPR011993">
    <property type="entry name" value="PH-like_dom_sf"/>
</dbReference>
<reference key="2">
    <citation type="submission" date="2011-04" db="EMBL/GenBank/DDBJ databases">
        <title>High-quality genome sequence of Pichia pastoris CBS 7435.</title>
        <authorList>
            <person name="Kueberl A."/>
            <person name="Schneider J."/>
            <person name="Thallinger G.G."/>
            <person name="Anderl I."/>
            <person name="Wibberg D."/>
            <person name="Hajek T."/>
            <person name="Jaenicke S."/>
            <person name="Brinkrolf K."/>
            <person name="Goesmann A."/>
            <person name="Szczepanowski R."/>
            <person name="Puehler A."/>
            <person name="Schwab H."/>
            <person name="Glieder A."/>
            <person name="Pichler H."/>
        </authorList>
    </citation>
    <scope>NUCLEOTIDE SEQUENCE</scope>
    <source>
        <strain>CBS 7435</strain>
    </source>
</reference>
<dbReference type="AlphaFoldDB" id="F2R024"/>
<keyword evidence="14" id="KW-1207">Sterol metabolism</keyword>
<dbReference type="FunFam" id="3.40.50.2000:FF:000029">
    <property type="entry name" value="Sterol 3-beta-glucosyltransferase"/>
    <property type="match status" value="1"/>
</dbReference>
<dbReference type="GO" id="GO:0016020">
    <property type="term" value="C:membrane"/>
    <property type="evidence" value="ECO:0007669"/>
    <property type="project" value="UniProtKB-SubCell"/>
</dbReference>
<feature type="compositionally biased region" description="Basic and acidic residues" evidence="19">
    <location>
        <begin position="507"/>
        <end position="525"/>
    </location>
</feature>
<accession>F2R024</accession>
<evidence type="ECO:0000256" key="19">
    <source>
        <dbReference type="SAM" id="MobiDB-lite"/>
    </source>
</evidence>
<dbReference type="InterPro" id="IPR010610">
    <property type="entry name" value="EryCIII-like_C"/>
</dbReference>
<dbReference type="FunFam" id="2.30.29.30:FF:000303">
    <property type="entry name" value="Sterol 3-beta-glucosyltransferase"/>
    <property type="match status" value="1"/>
</dbReference>
<dbReference type="PANTHER" id="PTHR48050:SF25">
    <property type="entry name" value="STEROL 3-BETA-GLUCOSYLTRANSFERASE"/>
    <property type="match status" value="1"/>
</dbReference>
<dbReference type="CDD" id="cd13216">
    <property type="entry name" value="PH-GRAM2_AGT26"/>
    <property type="match status" value="1"/>
</dbReference>
<evidence type="ECO:0000259" key="20">
    <source>
        <dbReference type="PROSITE" id="PS50003"/>
    </source>
</evidence>
<organism evidence="21 22">
    <name type="scientific">Komagataella phaffii (strain ATCC 76273 / CBS 7435 / CECT 11047 / NRRL Y-11430 / Wegner 21-1)</name>
    <name type="common">Yeast</name>
    <name type="synonym">Pichia pastoris</name>
    <dbReference type="NCBI Taxonomy" id="981350"/>
    <lineage>
        <taxon>Eukaryota</taxon>
        <taxon>Fungi</taxon>
        <taxon>Dikarya</taxon>
        <taxon>Ascomycota</taxon>
        <taxon>Saccharomycotina</taxon>
        <taxon>Pichiomycetes</taxon>
        <taxon>Pichiales</taxon>
        <taxon>Pichiaceae</taxon>
        <taxon>Komagataella</taxon>
    </lineage>
</organism>
<dbReference type="EC" id="2.4.1.173" evidence="4"/>
<keyword evidence="15" id="KW-0753">Steroid metabolism</keyword>
<evidence type="ECO:0000256" key="1">
    <source>
        <dbReference type="ARBA" id="ARBA00004170"/>
    </source>
</evidence>
<evidence type="ECO:0000256" key="2">
    <source>
        <dbReference type="ARBA" id="ARBA00004496"/>
    </source>
</evidence>
<dbReference type="EMBL" id="FR839631">
    <property type="protein sequence ID" value="CCA41002.1"/>
    <property type="molecule type" value="Genomic_DNA"/>
</dbReference>
<dbReference type="SUPFAM" id="SSF50729">
    <property type="entry name" value="PH domain-like"/>
    <property type="match status" value="1"/>
</dbReference>
<dbReference type="InterPro" id="IPR001849">
    <property type="entry name" value="PH_domain"/>
</dbReference>
<evidence type="ECO:0000256" key="3">
    <source>
        <dbReference type="ARBA" id="ARBA00006962"/>
    </source>
</evidence>
<feature type="region of interest" description="Disordered" evidence="19">
    <location>
        <begin position="500"/>
        <end position="531"/>
    </location>
</feature>
<name>F2R024_KOMPC</name>
<evidence type="ECO:0000256" key="14">
    <source>
        <dbReference type="ARBA" id="ARBA00023166"/>
    </source>
</evidence>
<dbReference type="Pfam" id="PF03033">
    <property type="entry name" value="Glyco_transf_28"/>
    <property type="match status" value="1"/>
</dbReference>
<feature type="domain" description="PH" evidence="20">
    <location>
        <begin position="247"/>
        <end position="347"/>
    </location>
</feature>
<evidence type="ECO:0000256" key="7">
    <source>
        <dbReference type="ARBA" id="ARBA00022516"/>
    </source>
</evidence>
<evidence type="ECO:0000256" key="11">
    <source>
        <dbReference type="ARBA" id="ARBA00023011"/>
    </source>
</evidence>
<evidence type="ECO:0000256" key="6">
    <source>
        <dbReference type="ARBA" id="ARBA00022490"/>
    </source>
</evidence>
<keyword evidence="6" id="KW-0963">Cytoplasm</keyword>
<evidence type="ECO:0000256" key="5">
    <source>
        <dbReference type="ARBA" id="ARBA00017894"/>
    </source>
</evidence>
<dbReference type="GO" id="GO:0016906">
    <property type="term" value="F:sterol 3-beta-glucosyltransferase activity"/>
    <property type="evidence" value="ECO:0007669"/>
    <property type="project" value="UniProtKB-EC"/>
</dbReference>
<dbReference type="HOGENOM" id="CLU_000537_6_0_1"/>
<proteinExistence type="inferred from homology"/>
<dbReference type="SMART" id="SM00568">
    <property type="entry name" value="GRAM"/>
    <property type="match status" value="2"/>
</dbReference>
<dbReference type="SMART" id="SM00233">
    <property type="entry name" value="PH"/>
    <property type="match status" value="1"/>
</dbReference>
<dbReference type="Pfam" id="PF00169">
    <property type="entry name" value="PH"/>
    <property type="match status" value="1"/>
</dbReference>
<keyword evidence="13" id="KW-0472">Membrane</keyword>
<keyword evidence="12" id="KW-0443">Lipid metabolism</keyword>
<keyword evidence="11" id="KW-0756">Sterol biosynthesis</keyword>
<dbReference type="InterPro" id="IPR004182">
    <property type="entry name" value="GRAM"/>
</dbReference>
<evidence type="ECO:0000256" key="10">
    <source>
        <dbReference type="ARBA" id="ARBA00022955"/>
    </source>
</evidence>
<comment type="catalytic activity">
    <reaction evidence="17">
        <text>ergosterol + UDP-alpha-D-glucose = ergosteryl 3-beta-D-glucoside + UDP + H(+)</text>
        <dbReference type="Rhea" id="RHEA:61836"/>
        <dbReference type="ChEBI" id="CHEBI:15378"/>
        <dbReference type="ChEBI" id="CHEBI:16933"/>
        <dbReference type="ChEBI" id="CHEBI:52973"/>
        <dbReference type="ChEBI" id="CHEBI:58223"/>
        <dbReference type="ChEBI" id="CHEBI:58885"/>
    </reaction>
    <physiologicalReaction direction="left-to-right" evidence="17">
        <dbReference type="Rhea" id="RHEA:61837"/>
    </physiologicalReaction>
</comment>
<dbReference type="GO" id="GO:0016126">
    <property type="term" value="P:sterol biosynthetic process"/>
    <property type="evidence" value="ECO:0007669"/>
    <property type="project" value="UniProtKB-KW"/>
</dbReference>
<feature type="compositionally biased region" description="Acidic residues" evidence="19">
    <location>
        <begin position="423"/>
        <end position="432"/>
    </location>
</feature>
<evidence type="ECO:0000256" key="12">
    <source>
        <dbReference type="ARBA" id="ARBA00023098"/>
    </source>
</evidence>
<sequence length="1211" mass="136364">MSQLRPRDSSAGKSSSPRRTDRNPESIDVNSKGGSEGMTSGLVPGTAPHKEDETEAEDDIDCGRLITSKSLATMLTTASMYAGVSQLDDDAIESSALDEPIPYVPYEEDAESVMSESTVGVDTVRDTDSSEQINPEIDGLVALRKKQQHTLSKFELSVVRKRCSQLSLAGSSSGSTRRNSFTLDNNETTRAVKLCEKLKTTFDLSDDDEFVNDYPCWLLHEVFLQGHIYITSRYLLYFAFLPKRDSTVTMSGALSIRSSTTMRFSVRRWAVLKGNYFRLYANSTERYFPSLNIDLRFLLKVELSNPNLEENKPTVFKLITEARTHYFQADSLDNARSWVTDLRKHIFTAKNSGGHVTIKVPLENILDLSIETLFEASQTLKLKVLESEESYAIDDYYFMFFNNGDQVLDSIRQSMKALGIELTDSDSSESDSDVSGSETNGRSTHRKSKLSRSLSVLTPIPRGIGSIYKPIKSSASGIIGAIKKPQKSATRPFSSVVETVVPNDNDSELKQDHAGDAPKDSEEPSTKPSNWSAKSLVQGFLSTTSSISQSMLFASPMHYNNQLFIERGEEDPYFVTNKEEREVAQSRFRKHFSLPDSEELLASYFCHFQKNIPVYGKVYLGTTCICYRSLFPGTNTTMILPYSDIENVYNLKGFRFGYSGLVIVIRAHEELFFEFGSNESRDDCDLFLLKQLDFTKSHKNAHSEQKRKRNDSIKLAESVQLADARLRYFETRIESDIGREVPIILEENQYSTSEIRSKRRYKFVLLTIGSRGDVQPYISLAKGLLAENHKVKIVTHEEFKPWVESYGIEFATIAGNPAELMSLMVTHKSLSVGFLKEAKEKFTGWIGELLQSSWDACQDADVLIESPSAMAGIHIAEKLQIPYFRAFTMPWTRTRAYPHAFVVPEQKRGGSYNYLTHIIFENVFWKGISGEVNKWREQVLMLPKTNLERLEQNKVPFLYNVSPTVFPPSMDFPHWVKVVGYWFLDEGEADSYDPPKPLLEFMEKAKTDGKKLVYIGFGSIVVSDPKQLTEAVIDAVLSADVRCILNKGWSDRLGKQTGVEVELPEEIYNSGNVPHDWLFGKIDASVHHGGSGTTGATLRAGIPTIIKPFFGDQFFYANRVEDIGVGIGLRKLNSKSLSKAIKEVTTNTRIIEKAKEIGKQIQSENGVSAAIRCLYQEMEYAKKLSKSKQKYWDNQSEDISDDSVSGSWFEV</sequence>
<dbReference type="InterPro" id="IPR002213">
    <property type="entry name" value="UDP_glucos_trans"/>
</dbReference>
<evidence type="ECO:0000256" key="13">
    <source>
        <dbReference type="ARBA" id="ARBA00023136"/>
    </source>
</evidence>
<keyword evidence="7" id="KW-0444">Lipid biosynthesis</keyword>
<protein>
    <recommendedName>
        <fullName evidence="5">Sterol 3-beta-glucosyltransferase</fullName>
        <ecNumber evidence="4">2.4.1.173</ecNumber>
    </recommendedName>
    <alternativeName>
        <fullName evidence="16">Autophagy-related protein 26</fullName>
    </alternativeName>
</protein>
<dbReference type="Gene3D" id="2.30.29.30">
    <property type="entry name" value="Pleckstrin-homology domain (PH domain)/Phosphotyrosine-binding domain (PTB)"/>
    <property type="match status" value="2"/>
</dbReference>
<dbReference type="CDD" id="cd13215">
    <property type="entry name" value="PH-GRAM1_AGT26"/>
    <property type="match status" value="1"/>
</dbReference>
<reference evidence="21 22" key="3">
    <citation type="journal article" date="2016" name="FEMS Yeast Res.">
        <title>Curation of the genome annotation of Pichia pastoris (Komagataella phaffii) CBS7435 from gene level to protein function.</title>
        <authorList>
            <person name="Valli M."/>
            <person name="Tatto N.E."/>
            <person name="Peymann A."/>
            <person name="Gruber C."/>
            <person name="Landes N."/>
            <person name="Ekker H."/>
            <person name="Thallinger G.G."/>
            <person name="Mattanovich D."/>
            <person name="Gasser B."/>
            <person name="Graf A.B."/>
        </authorList>
    </citation>
    <scope>GENOME REANNOTATION</scope>
    <source>
        <strain evidence="21 22">ATCC 76273 / CBS 7435 / CECT 11047 / NRRL Y-11430 / Wegner 21-1</strain>
    </source>
</reference>
<dbReference type="InterPro" id="IPR004276">
    <property type="entry name" value="GlycoTrans_28_N"/>
</dbReference>
<keyword evidence="9 21" id="KW-0808">Transferase</keyword>
<evidence type="ECO:0000256" key="9">
    <source>
        <dbReference type="ARBA" id="ARBA00022679"/>
    </source>
</evidence>
<comment type="similarity">
    <text evidence="3">Belongs to the glycosyltransferase 28 family.</text>
</comment>
<reference evidence="21 22" key="1">
    <citation type="journal article" date="2011" name="J. Biotechnol.">
        <title>High-quality genome sequence of Pichia pastoris CBS7435.</title>
        <authorList>
            <person name="Kuberl A."/>
            <person name="Schneider J."/>
            <person name="Thallinger G.G."/>
            <person name="Anderl I."/>
            <person name="Wibberg D."/>
            <person name="Hajek T."/>
            <person name="Jaenicke S."/>
            <person name="Brinkrolf K."/>
            <person name="Goesmann A."/>
            <person name="Szczepanowski R."/>
            <person name="Puhler A."/>
            <person name="Schwab H."/>
            <person name="Glieder A."/>
            <person name="Pichler H."/>
        </authorList>
    </citation>
    <scope>NUCLEOTIDE SEQUENCE [LARGE SCALE GENOMIC DNA]</scope>
    <source>
        <strain evidence="22">ATCC 76273 / CBS 7435 / CECT 11047 / NRRL Y-11430 / Wegner 21-1</strain>
    </source>
</reference>
<dbReference type="GO" id="GO:0005737">
    <property type="term" value="C:cytoplasm"/>
    <property type="evidence" value="ECO:0007669"/>
    <property type="project" value="UniProtKB-SubCell"/>
</dbReference>
<dbReference type="SMR" id="F2R024"/>
<feature type="compositionally biased region" description="Basic and acidic residues" evidence="19">
    <location>
        <begin position="1"/>
        <end position="10"/>
    </location>
</feature>
<feature type="region of interest" description="Disordered" evidence="19">
    <location>
        <begin position="422"/>
        <end position="452"/>
    </location>
</feature>
<evidence type="ECO:0000256" key="17">
    <source>
        <dbReference type="ARBA" id="ARBA00047886"/>
    </source>
</evidence>
<dbReference type="Proteomes" id="UP000006853">
    <property type="component" value="Chromosome 4"/>
</dbReference>
<evidence type="ECO:0000256" key="8">
    <source>
        <dbReference type="ARBA" id="ARBA00022676"/>
    </source>
</evidence>
<evidence type="ECO:0000256" key="4">
    <source>
        <dbReference type="ARBA" id="ARBA00012650"/>
    </source>
</evidence>
<keyword evidence="8" id="KW-0328">Glycosyltransferase</keyword>
<dbReference type="GO" id="GO:0005975">
    <property type="term" value="P:carbohydrate metabolic process"/>
    <property type="evidence" value="ECO:0007669"/>
    <property type="project" value="InterPro"/>
</dbReference>
<dbReference type="Pfam" id="PF06722">
    <property type="entry name" value="EryCIII-like_C"/>
    <property type="match status" value="1"/>
</dbReference>
<dbReference type="InterPro" id="IPR050426">
    <property type="entry name" value="Glycosyltransferase_28"/>
</dbReference>
<feature type="region of interest" description="Disordered" evidence="19">
    <location>
        <begin position="1"/>
        <end position="61"/>
    </location>
</feature>
<dbReference type="PANTHER" id="PTHR48050">
    <property type="entry name" value="STEROL 3-BETA-GLUCOSYLTRANSFERASE"/>
    <property type="match status" value="1"/>
</dbReference>
<dbReference type="CDD" id="cd03784">
    <property type="entry name" value="GT1_Gtf-like"/>
    <property type="match status" value="1"/>
</dbReference>
<dbReference type="InterPro" id="IPR048065">
    <property type="entry name" value="ATG26_PH_GRAM2"/>
</dbReference>
<dbReference type="Pfam" id="PF02893">
    <property type="entry name" value="GRAM"/>
    <property type="match status" value="1"/>
</dbReference>
<dbReference type="SUPFAM" id="SSF53756">
    <property type="entry name" value="UDP-Glycosyltransferase/glycogen phosphorylase"/>
    <property type="match status" value="1"/>
</dbReference>
<dbReference type="PROSITE" id="PS50003">
    <property type="entry name" value="PH_DOMAIN"/>
    <property type="match status" value="1"/>
</dbReference>
<gene>
    <name evidence="21" type="primary">ATG26</name>
    <name evidence="21" type="ordered locus">PP7435_Chr4-0849</name>
</gene>
<evidence type="ECO:0000313" key="22">
    <source>
        <dbReference type="Proteomes" id="UP000006853"/>
    </source>
</evidence>
<keyword evidence="10" id="KW-0752">Steroid biosynthesis</keyword>
<keyword evidence="22" id="KW-1185">Reference proteome</keyword>
<dbReference type="InterPro" id="IPR048066">
    <property type="entry name" value="ATG26_PH_GRAM1"/>
</dbReference>
<evidence type="ECO:0000313" key="21">
    <source>
        <dbReference type="EMBL" id="CCA41002.1"/>
    </source>
</evidence>
<evidence type="ECO:0000256" key="15">
    <source>
        <dbReference type="ARBA" id="ARBA00023221"/>
    </source>
</evidence>
<dbReference type="FunFam" id="3.40.50.2000:FF:000009">
    <property type="entry name" value="Sterol 3-beta-glucosyltransferase UGT80A2"/>
    <property type="match status" value="1"/>
</dbReference>